<accession>A0A9W2YX23</accession>
<organism evidence="2 3">
    <name type="scientific">Biomphalaria glabrata</name>
    <name type="common">Bloodfluke planorb</name>
    <name type="synonym">Freshwater snail</name>
    <dbReference type="NCBI Taxonomy" id="6526"/>
    <lineage>
        <taxon>Eukaryota</taxon>
        <taxon>Metazoa</taxon>
        <taxon>Spiralia</taxon>
        <taxon>Lophotrochozoa</taxon>
        <taxon>Mollusca</taxon>
        <taxon>Gastropoda</taxon>
        <taxon>Heterobranchia</taxon>
        <taxon>Euthyneura</taxon>
        <taxon>Panpulmonata</taxon>
        <taxon>Hygrophila</taxon>
        <taxon>Lymnaeoidea</taxon>
        <taxon>Planorbidae</taxon>
        <taxon>Biomphalaria</taxon>
    </lineage>
</organism>
<dbReference type="RefSeq" id="XP_055867190.1">
    <property type="nucleotide sequence ID" value="XM_056011215.1"/>
</dbReference>
<dbReference type="GeneID" id="106065319"/>
<protein>
    <submittedName>
        <fullName evidence="3 4">Uncharacterized protein LOC106065319 isoform X1</fullName>
    </submittedName>
</protein>
<keyword evidence="1" id="KW-0732">Signal</keyword>
<name>A0A9W2YX23_BIOGL</name>
<sequence>MKILVLAAFLFDCSFSTSCIEEGRSISLFFESNHTSGEEIKIAWYKGDSIVSICSVTDGCKDLDRNTVESSFEFFKDNSTFTTCIVIKKISRTDGVLWKLKYLGEAKIEHPGVLYSRELTLCDIKTTSPFSRFPQESSSVISNMKQEDTAVSKLLLRNSLHKVYLHFSWYF</sequence>
<feature type="signal peptide" evidence="1">
    <location>
        <begin position="1"/>
        <end position="16"/>
    </location>
</feature>
<reference evidence="3 4" key="1">
    <citation type="submission" date="2025-04" db="UniProtKB">
        <authorList>
            <consortium name="RefSeq"/>
        </authorList>
    </citation>
    <scope>IDENTIFICATION</scope>
</reference>
<evidence type="ECO:0000313" key="4">
    <source>
        <dbReference type="RefSeq" id="XP_055867191.1"/>
    </source>
</evidence>
<dbReference type="Proteomes" id="UP001165740">
    <property type="component" value="Chromosome 14"/>
</dbReference>
<evidence type="ECO:0000313" key="3">
    <source>
        <dbReference type="RefSeq" id="XP_055867190.1"/>
    </source>
</evidence>
<dbReference type="AlphaFoldDB" id="A0A9W2YX23"/>
<keyword evidence="2" id="KW-1185">Reference proteome</keyword>
<proteinExistence type="predicted"/>
<feature type="chain" id="PRO_5044702509" evidence="1">
    <location>
        <begin position="17"/>
        <end position="171"/>
    </location>
</feature>
<evidence type="ECO:0000313" key="2">
    <source>
        <dbReference type="Proteomes" id="UP001165740"/>
    </source>
</evidence>
<gene>
    <name evidence="3 4" type="primary">LOC106065319</name>
</gene>
<dbReference type="RefSeq" id="XP_055867191.1">
    <property type="nucleotide sequence ID" value="XM_056011216.1"/>
</dbReference>
<evidence type="ECO:0000256" key="1">
    <source>
        <dbReference type="SAM" id="SignalP"/>
    </source>
</evidence>